<evidence type="ECO:0000313" key="2">
    <source>
        <dbReference type="EMBL" id="QAY87953.1"/>
    </source>
</evidence>
<keyword evidence="1" id="KW-1133">Transmembrane helix</keyword>
<dbReference type="RefSeq" id="WP_208669754.1">
    <property type="nucleotide sequence ID" value="NZ_CP024767.1"/>
</dbReference>
<dbReference type="Proteomes" id="UP000291121">
    <property type="component" value="Chromosome"/>
</dbReference>
<dbReference type="AlphaFoldDB" id="A0A4P6G8G9"/>
<organism evidence="2 3">
    <name type="scientific">Pseudomonas arsenicoxydans</name>
    <dbReference type="NCBI Taxonomy" id="702115"/>
    <lineage>
        <taxon>Bacteria</taxon>
        <taxon>Pseudomonadati</taxon>
        <taxon>Pseudomonadota</taxon>
        <taxon>Gammaproteobacteria</taxon>
        <taxon>Pseudomonadales</taxon>
        <taxon>Pseudomonadaceae</taxon>
        <taxon>Pseudomonas</taxon>
    </lineage>
</organism>
<evidence type="ECO:0000313" key="3">
    <source>
        <dbReference type="Proteomes" id="UP000291121"/>
    </source>
</evidence>
<keyword evidence="3" id="KW-1185">Reference proteome</keyword>
<proteinExistence type="predicted"/>
<gene>
    <name evidence="2" type="ORF">CUN61_30160</name>
</gene>
<dbReference type="EMBL" id="CP024767">
    <property type="protein sequence ID" value="QAY87953.1"/>
    <property type="molecule type" value="Genomic_DNA"/>
</dbReference>
<feature type="transmembrane region" description="Helical" evidence="1">
    <location>
        <begin position="25"/>
        <end position="43"/>
    </location>
</feature>
<reference evidence="2 3" key="1">
    <citation type="submission" date="2017-11" db="EMBL/GenBank/DDBJ databases">
        <title>Genome sequence of Pseudomonas arsenicoxydans ACM1.</title>
        <authorList>
            <person name="Nascimento F.X."/>
        </authorList>
    </citation>
    <scope>NUCLEOTIDE SEQUENCE [LARGE SCALE GENOMIC DNA]</scope>
    <source>
        <strain evidence="2 3">ACM1</strain>
    </source>
</reference>
<evidence type="ECO:0000256" key="1">
    <source>
        <dbReference type="SAM" id="Phobius"/>
    </source>
</evidence>
<accession>A0A4P6G8G9</accession>
<keyword evidence="1" id="KW-0812">Transmembrane</keyword>
<protein>
    <submittedName>
        <fullName evidence="2">Uncharacterized protein</fullName>
    </submittedName>
</protein>
<keyword evidence="1" id="KW-0472">Membrane</keyword>
<sequence length="64" mass="6991">MSSTLTAVVEDGKQSKKIERNTRKSGFVAILLLEMTMIVWMVARGLSDAQSQTSADGACQYSYS</sequence>
<name>A0A4P6G8G9_9PSED</name>